<dbReference type="InterPro" id="IPR003859">
    <property type="entry name" value="Galactosyl_T"/>
</dbReference>
<evidence type="ECO:0000313" key="4">
    <source>
        <dbReference type="RefSeq" id="XP_014677484.1"/>
    </source>
</evidence>
<dbReference type="InterPro" id="IPR029044">
    <property type="entry name" value="Nucleotide-diphossugar_trans"/>
</dbReference>
<organism evidence="3 4">
    <name type="scientific">Priapulus caudatus</name>
    <name type="common">Priapulid worm</name>
    <dbReference type="NCBI Taxonomy" id="37621"/>
    <lineage>
        <taxon>Eukaryota</taxon>
        <taxon>Metazoa</taxon>
        <taxon>Ecdysozoa</taxon>
        <taxon>Scalidophora</taxon>
        <taxon>Priapulida</taxon>
        <taxon>Priapulimorpha</taxon>
        <taxon>Priapulimorphida</taxon>
        <taxon>Priapulidae</taxon>
        <taxon>Priapulus</taxon>
    </lineage>
</organism>
<dbReference type="InterPro" id="IPR027995">
    <property type="entry name" value="Galactosyl_T_N"/>
</dbReference>
<feature type="transmembrane region" description="Helical" evidence="1">
    <location>
        <begin position="28"/>
        <end position="50"/>
    </location>
</feature>
<keyword evidence="1" id="KW-0812">Transmembrane</keyword>
<reference evidence="4" key="1">
    <citation type="submission" date="2025-08" db="UniProtKB">
        <authorList>
            <consortium name="RefSeq"/>
        </authorList>
    </citation>
    <scope>IDENTIFICATION</scope>
</reference>
<keyword evidence="3" id="KW-1185">Reference proteome</keyword>
<dbReference type="Gene3D" id="3.90.550.10">
    <property type="entry name" value="Spore Coat Polysaccharide Biosynthesis Protein SpsA, Chain A"/>
    <property type="match status" value="1"/>
</dbReference>
<feature type="domain" description="Galactosyltransferase N-terminal" evidence="2">
    <location>
        <begin position="80"/>
        <end position="166"/>
    </location>
</feature>
<keyword evidence="1" id="KW-0472">Membrane</keyword>
<dbReference type="PANTHER" id="PTHR19300">
    <property type="entry name" value="BETA-1,4-GALACTOSYLTRANSFERASE"/>
    <property type="match status" value="1"/>
</dbReference>
<dbReference type="RefSeq" id="XP_014677484.1">
    <property type="nucleotide sequence ID" value="XM_014821998.1"/>
</dbReference>
<keyword evidence="1" id="KW-1133">Transmembrane helix</keyword>
<gene>
    <name evidence="4" type="primary">LOC106817339</name>
</gene>
<proteinExistence type="predicted"/>
<dbReference type="PANTHER" id="PTHR19300:SF57">
    <property type="entry name" value="BETA-1,4-N-ACETYLGALACTOSAMINYLTRANSFERASE"/>
    <property type="match status" value="1"/>
</dbReference>
<evidence type="ECO:0000256" key="1">
    <source>
        <dbReference type="SAM" id="Phobius"/>
    </source>
</evidence>
<evidence type="ECO:0000313" key="3">
    <source>
        <dbReference type="Proteomes" id="UP000695022"/>
    </source>
</evidence>
<sequence>MNATKHQAESLPLKKPLQYLLYCRNNGVFVLLCLVLLLVVGTLSVTIATMHPQDTRPGWRILDAFEFSNVTAVNGTLPLCPVQPPNLVGPIEVKTLPPSWKELEKRYQNLEPGGRWRPSDCTSRHRVAIIVPYRDRESHLRVFLNNLHAMLQKQQLDYCIYVIEQAR</sequence>
<dbReference type="Proteomes" id="UP000695022">
    <property type="component" value="Unplaced"/>
</dbReference>
<evidence type="ECO:0000259" key="2">
    <source>
        <dbReference type="Pfam" id="PF13733"/>
    </source>
</evidence>
<dbReference type="GeneID" id="106817339"/>
<dbReference type="Pfam" id="PF13733">
    <property type="entry name" value="Glyco_transf_7N"/>
    <property type="match status" value="1"/>
</dbReference>
<name>A0ABM1EZ63_PRICU</name>
<dbReference type="SUPFAM" id="SSF53448">
    <property type="entry name" value="Nucleotide-diphospho-sugar transferases"/>
    <property type="match status" value="1"/>
</dbReference>
<accession>A0ABM1EZ63</accession>
<protein>
    <submittedName>
        <fullName evidence="4">Beta-1,4-N-acetylgalactosaminyltransferase bre-4-like</fullName>
    </submittedName>
</protein>